<dbReference type="PANTHER" id="PTHR43441:SF5">
    <property type="entry name" value="FAMILY ACETYLTRANSFERASE, PUTATIVE-RELATED"/>
    <property type="match status" value="1"/>
</dbReference>
<dbReference type="Pfam" id="PF13302">
    <property type="entry name" value="Acetyltransf_3"/>
    <property type="match status" value="1"/>
</dbReference>
<name>A0A5D3ASG6_9TREE</name>
<accession>A0A5D3ASG6</accession>
<evidence type="ECO:0000313" key="3">
    <source>
        <dbReference type="Proteomes" id="UP000322245"/>
    </source>
</evidence>
<dbReference type="GO" id="GO:0008999">
    <property type="term" value="F:protein-N-terminal-alanine acetyltransferase activity"/>
    <property type="evidence" value="ECO:0007669"/>
    <property type="project" value="TreeGrafter"/>
</dbReference>
<protein>
    <recommendedName>
        <fullName evidence="1">N-acetyltransferase domain-containing protein</fullName>
    </recommendedName>
</protein>
<dbReference type="Gene3D" id="3.40.630.30">
    <property type="match status" value="1"/>
</dbReference>
<dbReference type="PANTHER" id="PTHR43441">
    <property type="entry name" value="RIBOSOMAL-PROTEIN-SERINE ACETYLTRANSFERASE"/>
    <property type="match status" value="1"/>
</dbReference>
<dbReference type="InterPro" id="IPR016181">
    <property type="entry name" value="Acyl_CoA_acyltransferase"/>
</dbReference>
<evidence type="ECO:0000313" key="2">
    <source>
        <dbReference type="EMBL" id="TYJ53772.1"/>
    </source>
</evidence>
<gene>
    <name evidence="2" type="ORF">B9479_005612</name>
</gene>
<dbReference type="Proteomes" id="UP000322245">
    <property type="component" value="Unassembled WGS sequence"/>
</dbReference>
<reference evidence="2 3" key="1">
    <citation type="submission" date="2017-05" db="EMBL/GenBank/DDBJ databases">
        <title>The Genome Sequence of Tsuchiyaea wingfieldii DSM 27421.</title>
        <authorList>
            <person name="Cuomo C."/>
            <person name="Passer A."/>
            <person name="Billmyre B."/>
            <person name="Heitman J."/>
        </authorList>
    </citation>
    <scope>NUCLEOTIDE SEQUENCE [LARGE SCALE GENOMIC DNA]</scope>
    <source>
        <strain evidence="2 3">DSM 27421</strain>
    </source>
</reference>
<keyword evidence="3" id="KW-1185">Reference proteome</keyword>
<proteinExistence type="predicted"/>
<organism evidence="2 3">
    <name type="scientific">Cryptococcus floricola</name>
    <dbReference type="NCBI Taxonomy" id="2591691"/>
    <lineage>
        <taxon>Eukaryota</taxon>
        <taxon>Fungi</taxon>
        <taxon>Dikarya</taxon>
        <taxon>Basidiomycota</taxon>
        <taxon>Agaricomycotina</taxon>
        <taxon>Tremellomycetes</taxon>
        <taxon>Tremellales</taxon>
        <taxon>Cryptococcaceae</taxon>
        <taxon>Cryptococcus</taxon>
    </lineage>
</organism>
<evidence type="ECO:0000259" key="1">
    <source>
        <dbReference type="Pfam" id="PF13302"/>
    </source>
</evidence>
<sequence length="274" mass="30960">MAVYTNTYAPTPPPAELPRDIHLHTKPEEYDFNFIFPVKLLKSDKVVLKYKDKKLITGETQKPSLHAELYLEGVSKYPELFKWIPAFPAKTLEEALVFIEKHWRQPSNTLSYAIFTEPPGSTNKVESEDYVYAGSIAVAGCSEEQMMAEVGYVTVLPPFHRTHVHTHATGLLLHYILDLPSQGGLGLRRCQWLCNSLNEPSKSAALRMGFKHEGVQKAKRVLSVGKEGARRGRKGEGVKREECDVRDDWVSGLVWDEWEHGVKENVDGLMARKG</sequence>
<comment type="caution">
    <text evidence="2">The sequence shown here is derived from an EMBL/GenBank/DDBJ whole genome shotgun (WGS) entry which is preliminary data.</text>
</comment>
<dbReference type="GO" id="GO:1990189">
    <property type="term" value="F:protein N-terminal-serine acetyltransferase activity"/>
    <property type="evidence" value="ECO:0007669"/>
    <property type="project" value="TreeGrafter"/>
</dbReference>
<dbReference type="InterPro" id="IPR000182">
    <property type="entry name" value="GNAT_dom"/>
</dbReference>
<feature type="domain" description="N-acetyltransferase" evidence="1">
    <location>
        <begin position="68"/>
        <end position="211"/>
    </location>
</feature>
<dbReference type="EMBL" id="NIDF01000078">
    <property type="protein sequence ID" value="TYJ53772.1"/>
    <property type="molecule type" value="Genomic_DNA"/>
</dbReference>
<dbReference type="InterPro" id="IPR051908">
    <property type="entry name" value="Ribosomal_N-acetyltransferase"/>
</dbReference>
<dbReference type="SUPFAM" id="SSF55729">
    <property type="entry name" value="Acyl-CoA N-acyltransferases (Nat)"/>
    <property type="match status" value="1"/>
</dbReference>
<dbReference type="AlphaFoldDB" id="A0A5D3ASG6"/>